<dbReference type="InterPro" id="IPR050313">
    <property type="entry name" value="Carb_Metab_HTH_regulators"/>
</dbReference>
<dbReference type="Gene3D" id="3.40.50.1360">
    <property type="match status" value="1"/>
</dbReference>
<dbReference type="InterPro" id="IPR037171">
    <property type="entry name" value="NagB/RpiA_transferase-like"/>
</dbReference>
<dbReference type="Proteomes" id="UP000256541">
    <property type="component" value="Unassembled WGS sequence"/>
</dbReference>
<protein>
    <recommendedName>
        <fullName evidence="1">DeoR-like transcriptional repressor C-terminal sensor domain-containing protein</fullName>
    </recommendedName>
</protein>
<gene>
    <name evidence="2" type="ORF">B7R22_14110</name>
</gene>
<comment type="caution">
    <text evidence="2">The sequence shown here is derived from an EMBL/GenBank/DDBJ whole genome shotgun (WGS) entry which is preliminary data.</text>
</comment>
<dbReference type="PANTHER" id="PTHR30363:SF44">
    <property type="entry name" value="AGA OPERON TRANSCRIPTIONAL REPRESSOR-RELATED"/>
    <property type="match status" value="1"/>
</dbReference>
<organism evidence="2 3">
    <name type="scientific">Subtercola boreus</name>
    <dbReference type="NCBI Taxonomy" id="120213"/>
    <lineage>
        <taxon>Bacteria</taxon>
        <taxon>Bacillati</taxon>
        <taxon>Actinomycetota</taxon>
        <taxon>Actinomycetes</taxon>
        <taxon>Micrococcales</taxon>
        <taxon>Microbacteriaceae</taxon>
        <taxon>Subtercola</taxon>
    </lineage>
</organism>
<evidence type="ECO:0000313" key="3">
    <source>
        <dbReference type="Proteomes" id="UP000256541"/>
    </source>
</evidence>
<proteinExistence type="predicted"/>
<evidence type="ECO:0000259" key="1">
    <source>
        <dbReference type="Pfam" id="PF00455"/>
    </source>
</evidence>
<reference evidence="2 3" key="1">
    <citation type="submission" date="2017-04" db="EMBL/GenBank/DDBJ databases">
        <title>Comparative genome analysis of Subtercola boreus.</title>
        <authorList>
            <person name="Cho Y.-J."/>
            <person name="Cho A."/>
            <person name="Kim O.-S."/>
            <person name="Lee J.-I."/>
        </authorList>
    </citation>
    <scope>NUCLEOTIDE SEQUENCE [LARGE SCALE GENOMIC DNA]</scope>
    <source>
        <strain evidence="2 3">P27479</strain>
    </source>
</reference>
<accession>A0A3E0VU17</accession>
<dbReference type="PANTHER" id="PTHR30363">
    <property type="entry name" value="HTH-TYPE TRANSCRIPTIONAL REGULATOR SRLR-RELATED"/>
    <property type="match status" value="1"/>
</dbReference>
<dbReference type="InterPro" id="IPR014036">
    <property type="entry name" value="DeoR-like_C"/>
</dbReference>
<dbReference type="Pfam" id="PF00455">
    <property type="entry name" value="DeoRC"/>
    <property type="match status" value="1"/>
</dbReference>
<evidence type="ECO:0000313" key="2">
    <source>
        <dbReference type="EMBL" id="RFA13130.1"/>
    </source>
</evidence>
<dbReference type="EMBL" id="NBXB01000037">
    <property type="protein sequence ID" value="RFA13130.1"/>
    <property type="molecule type" value="Genomic_DNA"/>
</dbReference>
<dbReference type="SMART" id="SM01134">
    <property type="entry name" value="DeoRC"/>
    <property type="match status" value="1"/>
</dbReference>
<dbReference type="SUPFAM" id="SSF100950">
    <property type="entry name" value="NagB/RpiA/CoA transferase-like"/>
    <property type="match status" value="1"/>
</dbReference>
<sequence>MALAAVELIQPTDALFLDVGTTIEAIAEALPSSFHGTIITNSLYVAFILGERGNIRIELLGGTIRVGEFTTSGPDAEKQTRAFHADVAFIGAGGVSIEDGVTDYSVEDTAVKQSMIANATRAFVVAGSEKIGKKALRSVCALTDLAGVITDSGIEQPMVQRFEDAGLLLFSRQTRLDTVARIGG</sequence>
<dbReference type="OrthoDB" id="7688673at2"/>
<dbReference type="AlphaFoldDB" id="A0A3E0VU17"/>
<feature type="domain" description="DeoR-like transcriptional repressor C-terminal sensor" evidence="1">
    <location>
        <begin position="2"/>
        <end position="152"/>
    </location>
</feature>
<name>A0A3E0VU17_9MICO</name>